<keyword evidence="4" id="KW-1185">Reference proteome</keyword>
<feature type="compositionally biased region" description="Basic residues" evidence="2">
    <location>
        <begin position="335"/>
        <end position="349"/>
    </location>
</feature>
<dbReference type="EMBL" id="JAPEVG010000172">
    <property type="protein sequence ID" value="KAJ8474970.1"/>
    <property type="molecule type" value="Genomic_DNA"/>
</dbReference>
<dbReference type="Proteomes" id="UP001215151">
    <property type="component" value="Unassembled WGS sequence"/>
</dbReference>
<protein>
    <submittedName>
        <fullName evidence="3">Uncharacterized protein</fullName>
    </submittedName>
</protein>
<feature type="region of interest" description="Disordered" evidence="2">
    <location>
        <begin position="170"/>
        <end position="438"/>
    </location>
</feature>
<feature type="coiled-coil region" evidence="1">
    <location>
        <begin position="37"/>
        <end position="138"/>
    </location>
</feature>
<feature type="compositionally biased region" description="Low complexity" evidence="2">
    <location>
        <begin position="427"/>
        <end position="438"/>
    </location>
</feature>
<organism evidence="3 4">
    <name type="scientific">Trametes cubensis</name>
    <dbReference type="NCBI Taxonomy" id="1111947"/>
    <lineage>
        <taxon>Eukaryota</taxon>
        <taxon>Fungi</taxon>
        <taxon>Dikarya</taxon>
        <taxon>Basidiomycota</taxon>
        <taxon>Agaricomycotina</taxon>
        <taxon>Agaricomycetes</taxon>
        <taxon>Polyporales</taxon>
        <taxon>Polyporaceae</taxon>
        <taxon>Trametes</taxon>
    </lineage>
</organism>
<reference evidence="3" key="1">
    <citation type="submission" date="2022-11" db="EMBL/GenBank/DDBJ databases">
        <title>Genome Sequence of Cubamyces cubensis.</title>
        <authorList>
            <person name="Buettner E."/>
        </authorList>
    </citation>
    <scope>NUCLEOTIDE SEQUENCE</scope>
    <source>
        <strain evidence="3">MPL-01</strain>
    </source>
</reference>
<proteinExistence type="predicted"/>
<feature type="compositionally biased region" description="Polar residues" evidence="2">
    <location>
        <begin position="173"/>
        <end position="189"/>
    </location>
</feature>
<dbReference type="AlphaFoldDB" id="A0AAD7TR91"/>
<accession>A0AAD7TR91</accession>
<evidence type="ECO:0000313" key="3">
    <source>
        <dbReference type="EMBL" id="KAJ8474970.1"/>
    </source>
</evidence>
<feature type="compositionally biased region" description="Acidic residues" evidence="2">
    <location>
        <begin position="302"/>
        <end position="312"/>
    </location>
</feature>
<name>A0AAD7TR91_9APHY</name>
<evidence type="ECO:0000256" key="2">
    <source>
        <dbReference type="SAM" id="MobiDB-lite"/>
    </source>
</evidence>
<feature type="compositionally biased region" description="Acidic residues" evidence="2">
    <location>
        <begin position="353"/>
        <end position="388"/>
    </location>
</feature>
<evidence type="ECO:0000313" key="4">
    <source>
        <dbReference type="Proteomes" id="UP001215151"/>
    </source>
</evidence>
<gene>
    <name evidence="3" type="ORF">ONZ51_g6865</name>
</gene>
<keyword evidence="1" id="KW-0175">Coiled coil</keyword>
<evidence type="ECO:0000256" key="1">
    <source>
        <dbReference type="SAM" id="Coils"/>
    </source>
</evidence>
<comment type="caution">
    <text evidence="3">The sequence shown here is derived from an EMBL/GenBank/DDBJ whole genome shotgun (WGS) entry which is preliminary data.</text>
</comment>
<sequence>MPGVSKSMPAASSSSAATSDALTNLTRAATVAFTAVQEQARAEVAQLRSERDDALKALHEAQLDAKDLEMREEGWRAALEKSDMTIKHQAETIAQLRNEVDQWKTQLTRLEESTRQEIDDWKEQYRRAEHERSRLSARIDDLIAGQLAWNAAAHAYTTPYTPRVAYTEIPEPSASTSAPKRTSATQKTGGTPRRTARAPPNDDDEPPPPTARKTKTTAAQSSRNAVQRESDQRRSRGGSPIRPNAPRRKDQIAVEVPRASGSSRIEPRTPASRLSSAHRDSQTRVEPTQRVIRRVTAIVDVKEEEPDEEGLDDRESARSGSVYEPNDDPPEPPSNRKRRTSNATSRRRQVIQDWDEDEETPDVENDGETDQYEENPGDEEDEEEDDELLLGPKKRTSTKPRTSVAGKSSGGGKSLKRKVDGGGGASGRAAPAKAARLR</sequence>